<dbReference type="CDD" id="cd00056">
    <property type="entry name" value="ENDO3c"/>
    <property type="match status" value="1"/>
</dbReference>
<feature type="domain" description="HhH-GPD" evidence="13">
    <location>
        <begin position="52"/>
        <end position="199"/>
    </location>
</feature>
<comment type="catalytic activity">
    <reaction evidence="12">
        <text>2'-deoxyribonucleotide-(2'-deoxyribose 5'-phosphate)-2'-deoxyribonucleotide-DNA = a 3'-end 2'-deoxyribonucleotide-(2,3-dehydro-2,3-deoxyribose 5'-phosphate)-DNA + a 5'-end 5'-phospho-2'-deoxyribonucleoside-DNA + H(+)</text>
        <dbReference type="Rhea" id="RHEA:66592"/>
        <dbReference type="Rhea" id="RHEA-COMP:13180"/>
        <dbReference type="Rhea" id="RHEA-COMP:16897"/>
        <dbReference type="Rhea" id="RHEA-COMP:17067"/>
        <dbReference type="ChEBI" id="CHEBI:15378"/>
        <dbReference type="ChEBI" id="CHEBI:136412"/>
        <dbReference type="ChEBI" id="CHEBI:157695"/>
        <dbReference type="ChEBI" id="CHEBI:167181"/>
        <dbReference type="EC" id="4.2.99.18"/>
    </reaction>
</comment>
<dbReference type="InterPro" id="IPR023170">
    <property type="entry name" value="HhH_base_excis_C"/>
</dbReference>
<dbReference type="SUPFAM" id="SSF48150">
    <property type="entry name" value="DNA-glycosylase"/>
    <property type="match status" value="1"/>
</dbReference>
<feature type="binding site" evidence="12">
    <location>
        <position position="217"/>
    </location>
    <ligand>
        <name>[4Fe-4S] cluster</name>
        <dbReference type="ChEBI" id="CHEBI:49883"/>
    </ligand>
</feature>
<dbReference type="EC" id="4.2.99.18" evidence="12"/>
<accession>A0A1M6K7T0</accession>
<keyword evidence="14" id="KW-0255">Endonuclease</keyword>
<dbReference type="HAMAP" id="MF_00942">
    <property type="entry name" value="Nth"/>
    <property type="match status" value="1"/>
</dbReference>
<evidence type="ECO:0000256" key="12">
    <source>
        <dbReference type="HAMAP-Rule" id="MF_00942"/>
    </source>
</evidence>
<dbReference type="GO" id="GO:0019104">
    <property type="term" value="F:DNA N-glycosylase activity"/>
    <property type="evidence" value="ECO:0007669"/>
    <property type="project" value="UniProtKB-UniRule"/>
</dbReference>
<dbReference type="GO" id="GO:0046872">
    <property type="term" value="F:metal ion binding"/>
    <property type="evidence" value="ECO:0007669"/>
    <property type="project" value="UniProtKB-KW"/>
</dbReference>
<dbReference type="STRING" id="1121432.SAMN02745219_02813"/>
<keyword evidence="2 12" id="KW-0004">4Fe-4S</keyword>
<name>A0A1M6K7T0_9FIRM</name>
<sequence>MLDFHGKNQPQQEADRPARAREILAILSQTYPDAGTALRFETPFQLLVAAMLSAQTTDRQVNKITERLFKRYREPRDFARLNPEELAREIKGCGLYKNKSRNIIATSRILVEKYNSQVPRTLGELELLPGVGRKTANVVLNVAFGQPTLPVDTHVFRVSHRLGLARSKTPEKTEEELLAIIPEYARRAAHHQLIAHGRTICTARRPRCNACPVAHLCPGRENKKDPPQNGGNGN</sequence>
<dbReference type="Pfam" id="PF10576">
    <property type="entry name" value="EndIII_4Fe-2S"/>
    <property type="match status" value="1"/>
</dbReference>
<keyword evidence="8 12" id="KW-0238">DNA-binding</keyword>
<dbReference type="Pfam" id="PF00730">
    <property type="entry name" value="HhH-GPD"/>
    <property type="match status" value="1"/>
</dbReference>
<dbReference type="Pfam" id="PF00633">
    <property type="entry name" value="HHH"/>
    <property type="match status" value="1"/>
</dbReference>
<dbReference type="PANTHER" id="PTHR10359">
    <property type="entry name" value="A/G-SPECIFIC ADENINE GLYCOSYLASE/ENDONUCLEASE III"/>
    <property type="match status" value="1"/>
</dbReference>
<dbReference type="Proteomes" id="UP000184529">
    <property type="component" value="Unassembled WGS sequence"/>
</dbReference>
<comment type="similarity">
    <text evidence="1 12">Belongs to the Nth/MutY family.</text>
</comment>
<dbReference type="PANTHER" id="PTHR10359:SF18">
    <property type="entry name" value="ENDONUCLEASE III"/>
    <property type="match status" value="1"/>
</dbReference>
<comment type="cofactor">
    <cofactor evidence="12">
        <name>[4Fe-4S] cluster</name>
        <dbReference type="ChEBI" id="CHEBI:49883"/>
    </cofactor>
    <text evidence="12">Binds 1 [4Fe-4S] cluster.</text>
</comment>
<evidence type="ECO:0000313" key="15">
    <source>
        <dbReference type="Proteomes" id="UP000184529"/>
    </source>
</evidence>
<dbReference type="Gene3D" id="1.10.1670.10">
    <property type="entry name" value="Helix-hairpin-Helix base-excision DNA repair enzymes (C-terminal)"/>
    <property type="match status" value="1"/>
</dbReference>
<dbReference type="GO" id="GO:0051539">
    <property type="term" value="F:4 iron, 4 sulfur cluster binding"/>
    <property type="evidence" value="ECO:0007669"/>
    <property type="project" value="UniProtKB-UniRule"/>
</dbReference>
<gene>
    <name evidence="12" type="primary">nth</name>
    <name evidence="14" type="ORF">SAMN02745219_02813</name>
</gene>
<evidence type="ECO:0000256" key="4">
    <source>
        <dbReference type="ARBA" id="ARBA00022763"/>
    </source>
</evidence>
<dbReference type="RefSeq" id="WP_072870549.1">
    <property type="nucleotide sequence ID" value="NZ_FQZM01000040.1"/>
</dbReference>
<keyword evidence="6 12" id="KW-0408">Iron</keyword>
<comment type="function">
    <text evidence="12">DNA repair enzyme that has both DNA N-glycosylase activity and AP-lyase activity. The DNA N-glycosylase activity releases various damaged pyrimidines from DNA by cleaving the N-glycosidic bond, leaving an AP (apurinic/apyrimidinic) site. The AP-lyase activity cleaves the phosphodiester bond 3' to the AP site by a beta-elimination, leaving a 3'-terminal unsaturated sugar and a product with a terminal 5'-phosphate.</text>
</comment>
<dbReference type="GO" id="GO:0006285">
    <property type="term" value="P:base-excision repair, AP site formation"/>
    <property type="evidence" value="ECO:0007669"/>
    <property type="project" value="TreeGrafter"/>
</dbReference>
<dbReference type="SMART" id="SM00478">
    <property type="entry name" value="ENDO3c"/>
    <property type="match status" value="1"/>
</dbReference>
<organism evidence="14 15">
    <name type="scientific">Desulfofundulus thermosubterraneus DSM 16057</name>
    <dbReference type="NCBI Taxonomy" id="1121432"/>
    <lineage>
        <taxon>Bacteria</taxon>
        <taxon>Bacillati</taxon>
        <taxon>Bacillota</taxon>
        <taxon>Clostridia</taxon>
        <taxon>Eubacteriales</taxon>
        <taxon>Peptococcaceae</taxon>
        <taxon>Desulfofundulus</taxon>
    </lineage>
</organism>
<evidence type="ECO:0000256" key="6">
    <source>
        <dbReference type="ARBA" id="ARBA00023004"/>
    </source>
</evidence>
<evidence type="ECO:0000313" key="14">
    <source>
        <dbReference type="EMBL" id="SHJ55058.1"/>
    </source>
</evidence>
<dbReference type="InterPro" id="IPR005759">
    <property type="entry name" value="Nth"/>
</dbReference>
<feature type="binding site" evidence="12">
    <location>
        <position position="208"/>
    </location>
    <ligand>
        <name>[4Fe-4S] cluster</name>
        <dbReference type="ChEBI" id="CHEBI:49883"/>
    </ligand>
</feature>
<evidence type="ECO:0000256" key="5">
    <source>
        <dbReference type="ARBA" id="ARBA00022801"/>
    </source>
</evidence>
<dbReference type="InterPro" id="IPR003651">
    <property type="entry name" value="Endonuclease3_FeS-loop_motif"/>
</dbReference>
<feature type="binding site" evidence="12">
    <location>
        <position position="201"/>
    </location>
    <ligand>
        <name>[4Fe-4S] cluster</name>
        <dbReference type="ChEBI" id="CHEBI:49883"/>
    </ligand>
</feature>
<evidence type="ECO:0000256" key="2">
    <source>
        <dbReference type="ARBA" id="ARBA00022485"/>
    </source>
</evidence>
<dbReference type="NCBIfam" id="TIGR01083">
    <property type="entry name" value="nth"/>
    <property type="match status" value="1"/>
</dbReference>
<dbReference type="PROSITE" id="PS00764">
    <property type="entry name" value="ENDONUCLEASE_III_1"/>
    <property type="match status" value="1"/>
</dbReference>
<dbReference type="Gene3D" id="1.10.340.30">
    <property type="entry name" value="Hypothetical protein, domain 2"/>
    <property type="match status" value="1"/>
</dbReference>
<dbReference type="InterPro" id="IPR000445">
    <property type="entry name" value="HhH_motif"/>
</dbReference>
<evidence type="ECO:0000256" key="8">
    <source>
        <dbReference type="ARBA" id="ARBA00023125"/>
    </source>
</evidence>
<reference evidence="15" key="1">
    <citation type="submission" date="2016-11" db="EMBL/GenBank/DDBJ databases">
        <authorList>
            <person name="Varghese N."/>
            <person name="Submissions S."/>
        </authorList>
    </citation>
    <scope>NUCLEOTIDE SEQUENCE [LARGE SCALE GENOMIC DNA]</scope>
    <source>
        <strain evidence="15">DSM 16057</strain>
    </source>
</reference>
<evidence type="ECO:0000259" key="13">
    <source>
        <dbReference type="SMART" id="SM00478"/>
    </source>
</evidence>
<protein>
    <recommendedName>
        <fullName evidence="12">Endonuclease III</fullName>
        <ecNumber evidence="12">4.2.99.18</ecNumber>
    </recommendedName>
    <alternativeName>
        <fullName evidence="12">DNA-(apurinic or apyrimidinic site) lyase</fullName>
    </alternativeName>
</protein>
<evidence type="ECO:0000256" key="3">
    <source>
        <dbReference type="ARBA" id="ARBA00022723"/>
    </source>
</evidence>
<feature type="binding site" evidence="12">
    <location>
        <position position="211"/>
    </location>
    <ligand>
        <name>[4Fe-4S] cluster</name>
        <dbReference type="ChEBI" id="CHEBI:49883"/>
    </ligand>
</feature>
<proteinExistence type="inferred from homology"/>
<keyword evidence="3 12" id="KW-0479">Metal-binding</keyword>
<dbReference type="FunFam" id="1.10.1670.10:FF:000001">
    <property type="entry name" value="Endonuclease III"/>
    <property type="match status" value="1"/>
</dbReference>
<keyword evidence="4 12" id="KW-0227">DNA damage</keyword>
<dbReference type="OrthoDB" id="9800977at2"/>
<evidence type="ECO:0000256" key="10">
    <source>
        <dbReference type="ARBA" id="ARBA00023239"/>
    </source>
</evidence>
<dbReference type="GO" id="GO:0003677">
    <property type="term" value="F:DNA binding"/>
    <property type="evidence" value="ECO:0007669"/>
    <property type="project" value="UniProtKB-UniRule"/>
</dbReference>
<dbReference type="SMART" id="SM00525">
    <property type="entry name" value="FES"/>
    <property type="match status" value="1"/>
</dbReference>
<keyword evidence="11 12" id="KW-0326">Glycosidase</keyword>
<dbReference type="AlphaFoldDB" id="A0A1M6K7T0"/>
<keyword evidence="10 12" id="KW-0456">Lyase</keyword>
<dbReference type="PROSITE" id="PS01155">
    <property type="entry name" value="ENDONUCLEASE_III_2"/>
    <property type="match status" value="1"/>
</dbReference>
<keyword evidence="14" id="KW-0540">Nuclease</keyword>
<dbReference type="FunFam" id="1.10.340.30:FF:000001">
    <property type="entry name" value="Endonuclease III"/>
    <property type="match status" value="1"/>
</dbReference>
<keyword evidence="5 12" id="KW-0378">Hydrolase</keyword>
<keyword evidence="9 12" id="KW-0234">DNA repair</keyword>
<dbReference type="InterPro" id="IPR011257">
    <property type="entry name" value="DNA_glycosylase"/>
</dbReference>
<evidence type="ECO:0000256" key="11">
    <source>
        <dbReference type="ARBA" id="ARBA00023295"/>
    </source>
</evidence>
<evidence type="ECO:0000256" key="7">
    <source>
        <dbReference type="ARBA" id="ARBA00023014"/>
    </source>
</evidence>
<evidence type="ECO:0000256" key="9">
    <source>
        <dbReference type="ARBA" id="ARBA00023204"/>
    </source>
</evidence>
<dbReference type="GO" id="GO:0140078">
    <property type="term" value="F:class I DNA-(apurinic or apyrimidinic site) endonuclease activity"/>
    <property type="evidence" value="ECO:0007669"/>
    <property type="project" value="UniProtKB-EC"/>
</dbReference>
<keyword evidence="15" id="KW-1185">Reference proteome</keyword>
<dbReference type="InterPro" id="IPR003265">
    <property type="entry name" value="HhH-GPD_domain"/>
</dbReference>
<dbReference type="PIRSF" id="PIRSF001435">
    <property type="entry name" value="Nth"/>
    <property type="match status" value="1"/>
</dbReference>
<keyword evidence="7 12" id="KW-0411">Iron-sulfur</keyword>
<dbReference type="EMBL" id="FQZM01000040">
    <property type="protein sequence ID" value="SHJ55058.1"/>
    <property type="molecule type" value="Genomic_DNA"/>
</dbReference>
<dbReference type="InterPro" id="IPR004035">
    <property type="entry name" value="Endouclease-III_FeS-bd_BS"/>
</dbReference>
<dbReference type="InterPro" id="IPR004036">
    <property type="entry name" value="Endonuclease-III-like_CS2"/>
</dbReference>
<evidence type="ECO:0000256" key="1">
    <source>
        <dbReference type="ARBA" id="ARBA00008343"/>
    </source>
</evidence>